<protein>
    <submittedName>
        <fullName evidence="3">Alpha/beta hydrolase</fullName>
    </submittedName>
</protein>
<comment type="caution">
    <text evidence="3">The sequence shown here is derived from an EMBL/GenBank/DDBJ whole genome shotgun (WGS) entry which is preliminary data.</text>
</comment>
<gene>
    <name evidence="3" type="ORF">IAA89_02530</name>
</gene>
<dbReference type="Proteomes" id="UP000823614">
    <property type="component" value="Unassembled WGS sequence"/>
</dbReference>
<dbReference type="InterPro" id="IPR022742">
    <property type="entry name" value="Hydrolase_4"/>
</dbReference>
<feature type="active site" description="Charge relay system" evidence="1">
    <location>
        <position position="197"/>
    </location>
</feature>
<dbReference type="InterPro" id="IPR029058">
    <property type="entry name" value="AB_hydrolase_fold"/>
</dbReference>
<dbReference type="EMBL" id="JADIMP010000049">
    <property type="protein sequence ID" value="MBO8441304.1"/>
    <property type="molecule type" value="Genomic_DNA"/>
</dbReference>
<feature type="domain" description="Serine aminopeptidase S33" evidence="2">
    <location>
        <begin position="20"/>
        <end position="148"/>
    </location>
</feature>
<feature type="active site" description="Nucleophile" evidence="1">
    <location>
        <position position="96"/>
    </location>
</feature>
<proteinExistence type="predicted"/>
<reference evidence="3" key="2">
    <citation type="journal article" date="2021" name="PeerJ">
        <title>Extensive microbial diversity within the chicken gut microbiome revealed by metagenomics and culture.</title>
        <authorList>
            <person name="Gilroy R."/>
            <person name="Ravi A."/>
            <person name="Getino M."/>
            <person name="Pursley I."/>
            <person name="Horton D.L."/>
            <person name="Alikhan N.F."/>
            <person name="Baker D."/>
            <person name="Gharbi K."/>
            <person name="Hall N."/>
            <person name="Watson M."/>
            <person name="Adriaenssens E.M."/>
            <person name="Foster-Nyarko E."/>
            <person name="Jarju S."/>
            <person name="Secka A."/>
            <person name="Antonio M."/>
            <person name="Oren A."/>
            <person name="Chaudhuri R.R."/>
            <person name="La Ragione R."/>
            <person name="Hildebrand F."/>
            <person name="Pallen M.J."/>
        </authorList>
    </citation>
    <scope>NUCLEOTIDE SEQUENCE</scope>
    <source>
        <strain evidence="3">C6-149</strain>
    </source>
</reference>
<organism evidence="3 4">
    <name type="scientific">Candidatus Gallilactobacillus intestinavium</name>
    <dbReference type="NCBI Taxonomy" id="2840838"/>
    <lineage>
        <taxon>Bacteria</taxon>
        <taxon>Bacillati</taxon>
        <taxon>Bacillota</taxon>
        <taxon>Bacilli</taxon>
        <taxon>Lactobacillales</taxon>
        <taxon>Lactobacillaceae</taxon>
        <taxon>Lactobacillaceae incertae sedis</taxon>
        <taxon>Candidatus Gallilactobacillus</taxon>
    </lineage>
</organism>
<dbReference type="AlphaFoldDB" id="A0A9D9E4P9"/>
<dbReference type="InterPro" id="IPR012354">
    <property type="entry name" value="Esterase_lipase"/>
</dbReference>
<name>A0A9D9E4P9_9LACO</name>
<evidence type="ECO:0000256" key="1">
    <source>
        <dbReference type="PIRSR" id="PIRSR017388-1"/>
    </source>
</evidence>
<dbReference type="SUPFAM" id="SSF53474">
    <property type="entry name" value="alpha/beta-Hydrolases"/>
    <property type="match status" value="1"/>
</dbReference>
<dbReference type="Gene3D" id="3.40.50.1820">
    <property type="entry name" value="alpha/beta hydrolase"/>
    <property type="match status" value="1"/>
</dbReference>
<dbReference type="PANTHER" id="PTHR11614">
    <property type="entry name" value="PHOSPHOLIPASE-RELATED"/>
    <property type="match status" value="1"/>
</dbReference>
<evidence type="ECO:0000259" key="2">
    <source>
        <dbReference type="Pfam" id="PF12146"/>
    </source>
</evidence>
<feature type="active site" description="Charge relay system" evidence="1">
    <location>
        <position position="229"/>
    </location>
</feature>
<evidence type="ECO:0000313" key="4">
    <source>
        <dbReference type="Proteomes" id="UP000823614"/>
    </source>
</evidence>
<dbReference type="GO" id="GO:0052689">
    <property type="term" value="F:carboxylic ester hydrolase activity"/>
    <property type="evidence" value="ECO:0007669"/>
    <property type="project" value="InterPro"/>
</dbReference>
<keyword evidence="3" id="KW-0378">Hydrolase</keyword>
<dbReference type="Pfam" id="PF12146">
    <property type="entry name" value="Hydrolase_4"/>
    <property type="match status" value="1"/>
</dbReference>
<accession>A0A9D9E4P9</accession>
<evidence type="ECO:0000313" key="3">
    <source>
        <dbReference type="EMBL" id="MBO8441304.1"/>
    </source>
</evidence>
<dbReference type="InterPro" id="IPR051044">
    <property type="entry name" value="MAG_DAG_Lipase"/>
</dbReference>
<dbReference type="PIRSF" id="PIRSF017388">
    <property type="entry name" value="Esterase_lipase"/>
    <property type="match status" value="1"/>
</dbReference>
<reference evidence="3" key="1">
    <citation type="submission" date="2020-10" db="EMBL/GenBank/DDBJ databases">
        <authorList>
            <person name="Gilroy R."/>
        </authorList>
    </citation>
    <scope>NUCLEOTIDE SEQUENCE</scope>
    <source>
        <strain evidence="3">C6-149</strain>
    </source>
</reference>
<sequence length="251" mass="28169">MIQFKKPEPTYLDSDGDHGVLLLHAYSGSSNDMLLLGNMLNRNGYAVYMPIFSGHGTLEPKNIFTKGSIDQWLDDALNAFEFLKNKKKKISVFGLSMGGFFAAKLMELKNHDIISGGTFSSPILSLSGNNVPQNFLKFCEKAYHRQGLSEDEIKTNLEWLNEANLKRLAELNTFVNGVGHDLIKINNPFFIGQGTGDTMINPQSGRILRYGLVELNKTVEIHEYKDADHVLTVNIAHKALEEDVLNFLNKY</sequence>